<dbReference type="EMBL" id="BSXS01015188">
    <property type="protein sequence ID" value="GMF06459.1"/>
    <property type="molecule type" value="Genomic_DNA"/>
</dbReference>
<organism evidence="1 2">
    <name type="scientific">Ambrosiozyma monospora</name>
    <name type="common">Yeast</name>
    <name type="synonym">Endomycopsis monosporus</name>
    <dbReference type="NCBI Taxonomy" id="43982"/>
    <lineage>
        <taxon>Eukaryota</taxon>
        <taxon>Fungi</taxon>
        <taxon>Dikarya</taxon>
        <taxon>Ascomycota</taxon>
        <taxon>Saccharomycotina</taxon>
        <taxon>Pichiomycetes</taxon>
        <taxon>Pichiales</taxon>
        <taxon>Pichiaceae</taxon>
        <taxon>Ambrosiozyma</taxon>
    </lineage>
</organism>
<sequence>MSLRNAVNIANYVIPYCFRKKHPLLSTPRSDIKSILDKVYEVIGDVNQDDPVISKNSSALTEYLETKMLDVRHIKFAFYGLIELKLDPCDVPGISAIQSGLYFMLGLIAVQIFKIRKRAMQGRSVELDFVIKMFKADLVCGSNRLETWLLLAV</sequence>
<keyword evidence="2" id="KW-1185">Reference proteome</keyword>
<reference evidence="1" key="1">
    <citation type="submission" date="2023-04" db="EMBL/GenBank/DDBJ databases">
        <title>Ambrosiozyma monospora NBRC 10751.</title>
        <authorList>
            <person name="Ichikawa N."/>
            <person name="Sato H."/>
            <person name="Tonouchi N."/>
        </authorList>
    </citation>
    <scope>NUCLEOTIDE SEQUENCE</scope>
    <source>
        <strain evidence="1">NBRC 10751</strain>
    </source>
</reference>
<evidence type="ECO:0000313" key="1">
    <source>
        <dbReference type="EMBL" id="GMF06459.1"/>
    </source>
</evidence>
<name>A0ACB5UBL0_AMBMO</name>
<protein>
    <submittedName>
        <fullName evidence="1">Unnamed protein product</fullName>
    </submittedName>
</protein>
<comment type="caution">
    <text evidence="1">The sequence shown here is derived from an EMBL/GenBank/DDBJ whole genome shotgun (WGS) entry which is preliminary data.</text>
</comment>
<dbReference type="Proteomes" id="UP001165064">
    <property type="component" value="Unassembled WGS sequence"/>
</dbReference>
<gene>
    <name evidence="1" type="ORF">Amon02_001270300</name>
</gene>
<proteinExistence type="predicted"/>
<accession>A0ACB5UBL0</accession>
<evidence type="ECO:0000313" key="2">
    <source>
        <dbReference type="Proteomes" id="UP001165064"/>
    </source>
</evidence>